<feature type="domain" description="DUF4351" evidence="1">
    <location>
        <begin position="245"/>
        <end position="303"/>
    </location>
</feature>
<dbReference type="RefSeq" id="WP_193871760.1">
    <property type="nucleotide sequence ID" value="NZ_JADEWU010000099.1"/>
</dbReference>
<evidence type="ECO:0000313" key="2">
    <source>
        <dbReference type="EMBL" id="MBE9146425.1"/>
    </source>
</evidence>
<evidence type="ECO:0000259" key="1">
    <source>
        <dbReference type="Pfam" id="PF14261"/>
    </source>
</evidence>
<name>A0ABR9UIY0_9CYAN</name>
<gene>
    <name evidence="2" type="ORF">IQ236_24835</name>
</gene>
<evidence type="ECO:0000313" key="3">
    <source>
        <dbReference type="Proteomes" id="UP000640725"/>
    </source>
</evidence>
<sequence length="307" mass="36608">MIDHDRLFKELIQTFFWEFIELFIPEILDYVEQDTLTFLPEEIFTDVTSGDKRKIDLLAQVKWQGKDSYFLIRLENQAYNQKEFERRMFHYFARLDAKYLLPIFPIVIFSYDEPKRPEKSQYIVNFPNKKILEFNYTAIQLNNLNWRSFLNQPNPVAAALMAKMDFQPQERVRVKLECLRMLVTLQLNPAKIELISGFIDTYLRLNVTEEQQLETELKQANLVEEEQIMEIVTSWMEKGIEQGLEQGIGKGEQKIIKRQLKRRFTTISPNLENQINNLSSEQIENLADLIFDFQSLEDFINWLDQQN</sequence>
<accession>A0ABR9UIY0</accession>
<organism evidence="2 3">
    <name type="scientific">Planktothrix mougeotii LEGE 06226</name>
    <dbReference type="NCBI Taxonomy" id="1828728"/>
    <lineage>
        <taxon>Bacteria</taxon>
        <taxon>Bacillati</taxon>
        <taxon>Cyanobacteriota</taxon>
        <taxon>Cyanophyceae</taxon>
        <taxon>Oscillatoriophycideae</taxon>
        <taxon>Oscillatoriales</taxon>
        <taxon>Microcoleaceae</taxon>
        <taxon>Planktothrix</taxon>
    </lineage>
</organism>
<proteinExistence type="predicted"/>
<keyword evidence="3" id="KW-1185">Reference proteome</keyword>
<reference evidence="2 3" key="1">
    <citation type="submission" date="2020-10" db="EMBL/GenBank/DDBJ databases">
        <authorList>
            <person name="Castelo-Branco R."/>
            <person name="Eusebio N."/>
            <person name="Adriana R."/>
            <person name="Vieira A."/>
            <person name="Brugerolle De Fraissinette N."/>
            <person name="Rezende De Castro R."/>
            <person name="Schneider M.P."/>
            <person name="Vasconcelos V."/>
            <person name="Leao P.N."/>
        </authorList>
    </citation>
    <scope>NUCLEOTIDE SEQUENCE [LARGE SCALE GENOMIC DNA]</scope>
    <source>
        <strain evidence="2 3">LEGE 06226</strain>
    </source>
</reference>
<dbReference type="Pfam" id="PF14261">
    <property type="entry name" value="DUF4351"/>
    <property type="match status" value="1"/>
</dbReference>
<dbReference type="EMBL" id="JADEWU010000099">
    <property type="protein sequence ID" value="MBE9146425.1"/>
    <property type="molecule type" value="Genomic_DNA"/>
</dbReference>
<comment type="caution">
    <text evidence="2">The sequence shown here is derived from an EMBL/GenBank/DDBJ whole genome shotgun (WGS) entry which is preliminary data.</text>
</comment>
<protein>
    <submittedName>
        <fullName evidence="2">DUF4351 domain-containing protein</fullName>
    </submittedName>
</protein>
<dbReference type="PANTHER" id="PTHR35586:SF1">
    <property type="entry name" value="SLL1691 PROTEIN"/>
    <property type="match status" value="1"/>
</dbReference>
<dbReference type="Proteomes" id="UP000640725">
    <property type="component" value="Unassembled WGS sequence"/>
</dbReference>
<dbReference type="InterPro" id="IPR025587">
    <property type="entry name" value="DUF4351"/>
</dbReference>
<dbReference type="PANTHER" id="PTHR35586">
    <property type="entry name" value="SLL1691 PROTEIN"/>
    <property type="match status" value="1"/>
</dbReference>